<evidence type="ECO:0000259" key="1">
    <source>
        <dbReference type="Pfam" id="PF09851"/>
    </source>
</evidence>
<dbReference type="RefSeq" id="WP_104601835.1">
    <property type="nucleotide sequence ID" value="NZ_CP082217.1"/>
</dbReference>
<dbReference type="Pfam" id="PF14470">
    <property type="entry name" value="bPH_3"/>
    <property type="match status" value="1"/>
</dbReference>
<dbReference type="Pfam" id="PF09851">
    <property type="entry name" value="SHOCT"/>
    <property type="match status" value="1"/>
</dbReference>
<dbReference type="AlphaFoldDB" id="A0A2S7DX43"/>
<protein>
    <recommendedName>
        <fullName evidence="5">YokE-like PH domain-containing protein</fullName>
    </recommendedName>
</protein>
<dbReference type="InterPro" id="IPR018649">
    <property type="entry name" value="SHOCT"/>
</dbReference>
<evidence type="ECO:0008006" key="5">
    <source>
        <dbReference type="Google" id="ProtNLM"/>
    </source>
</evidence>
<comment type="caution">
    <text evidence="3">The sequence shown here is derived from an EMBL/GenBank/DDBJ whole genome shotgun (WGS) entry which is preliminary data.</text>
</comment>
<gene>
    <name evidence="3" type="ORF">XcuCFBP2542_01295</name>
</gene>
<dbReference type="EMBL" id="MDED01000002">
    <property type="protein sequence ID" value="PPU78371.1"/>
    <property type="molecule type" value="Genomic_DNA"/>
</dbReference>
<reference evidence="3 4" key="1">
    <citation type="submission" date="2016-08" db="EMBL/GenBank/DDBJ databases">
        <authorList>
            <person name="Seilhamer J.J."/>
        </authorList>
    </citation>
    <scope>NUCLEOTIDE SEQUENCE [LARGE SCALE GENOMIC DNA]</scope>
    <source>
        <strain evidence="3 4">CFBP2542</strain>
    </source>
</reference>
<organism evidence="3 4">
    <name type="scientific">Xanthomonas cucurbitae</name>
    <dbReference type="NCBI Taxonomy" id="56453"/>
    <lineage>
        <taxon>Bacteria</taxon>
        <taxon>Pseudomonadati</taxon>
        <taxon>Pseudomonadota</taxon>
        <taxon>Gammaproteobacteria</taxon>
        <taxon>Lysobacterales</taxon>
        <taxon>Lysobacteraceae</taxon>
        <taxon>Xanthomonas</taxon>
    </lineage>
</organism>
<dbReference type="InterPro" id="IPR039519">
    <property type="entry name" value="YokE-like_PH"/>
</dbReference>
<proteinExistence type="predicted"/>
<evidence type="ECO:0000313" key="4">
    <source>
        <dbReference type="Proteomes" id="UP000239561"/>
    </source>
</evidence>
<name>A0A2S7DX43_9XANT</name>
<evidence type="ECO:0000259" key="2">
    <source>
        <dbReference type="Pfam" id="PF14470"/>
    </source>
</evidence>
<accession>A0A2S7DX43</accession>
<sequence>MDALAQFLTDEQDPVAVGKILPKVTELLTRDEQVEYIAVQKKMVMNLSPDAVVLTNRRFIVVYPKLFGMTFRDVPWREVLDVHMSEQMLGATVMCRTTQGAYLSVDSLPKKQARRVYAYAQQVEEAAYEKRQQLEIEKLRVSAGGVVVHAPPAHLPPASAPQAPAAEDPMQALGKLKQLLDAGLVTQQEFDAKKAEILARL</sequence>
<evidence type="ECO:0000313" key="3">
    <source>
        <dbReference type="EMBL" id="PPU78371.1"/>
    </source>
</evidence>
<feature type="domain" description="YokE-like PH" evidence="2">
    <location>
        <begin position="28"/>
        <end position="121"/>
    </location>
</feature>
<dbReference type="Proteomes" id="UP000239561">
    <property type="component" value="Unassembled WGS sequence"/>
</dbReference>
<feature type="domain" description="SHOCT" evidence="1">
    <location>
        <begin position="172"/>
        <end position="198"/>
    </location>
</feature>